<proteinExistence type="predicted"/>
<feature type="transmembrane region" description="Helical" evidence="1">
    <location>
        <begin position="182"/>
        <end position="206"/>
    </location>
</feature>
<dbReference type="EMBL" id="BRVP01000038">
    <property type="protein sequence ID" value="GLB54142.1"/>
    <property type="molecule type" value="Genomic_DNA"/>
</dbReference>
<keyword evidence="1" id="KW-1133">Transmembrane helix</keyword>
<organism evidence="2 3">
    <name type="scientific">Neptunitalea chrysea</name>
    <dbReference type="NCBI Taxonomy" id="1647581"/>
    <lineage>
        <taxon>Bacteria</taxon>
        <taxon>Pseudomonadati</taxon>
        <taxon>Bacteroidota</taxon>
        <taxon>Flavobacteriia</taxon>
        <taxon>Flavobacteriales</taxon>
        <taxon>Flavobacteriaceae</taxon>
        <taxon>Neptunitalea</taxon>
    </lineage>
</organism>
<comment type="caution">
    <text evidence="2">The sequence shown here is derived from an EMBL/GenBank/DDBJ whole genome shotgun (WGS) entry which is preliminary data.</text>
</comment>
<name>A0A9W6EWM9_9FLAO</name>
<dbReference type="AlphaFoldDB" id="A0A9W6EWM9"/>
<keyword evidence="1" id="KW-0812">Transmembrane</keyword>
<protein>
    <submittedName>
        <fullName evidence="2">Uncharacterized protein</fullName>
    </submittedName>
</protein>
<gene>
    <name evidence="2" type="ORF">NBRC110019_31830</name>
</gene>
<dbReference type="Proteomes" id="UP001143545">
    <property type="component" value="Unassembled WGS sequence"/>
</dbReference>
<dbReference type="RefSeq" id="WP_281756525.1">
    <property type="nucleotide sequence ID" value="NZ_BRVP01000038.1"/>
</dbReference>
<sequence>MNKELKDYEKGIDKKHRFGWAPSYSKEVMSNLPPAVFTTIVLEALENLEWEVVYTDEKCVEARRKNSMGKYTEDIRITYNHGKLLAKSTSVSGMWDLGVNSKRVLLLLHAINEVKKKYSADDLKKLAVEATKKNNWDDYIIPDTLPAPLLLKKPAFIPITIVAILSALALGLVVAFVCIKFIHFVIITELIVGIILSMIITILVKIFNYTQYQQLQKVFIATVIVTYIANIIFQVLILMMEFGSLSPSFMTLFKLKFEYGFTVESLELGSAGLVILWILQPVISYFSGINFMPKGIVDYIINRVPEAVLDFVYYHSLKDIPKNEIRVQLAKRGWTRTKDQDYAFEGVNTRILANIMNRIDS</sequence>
<evidence type="ECO:0000256" key="1">
    <source>
        <dbReference type="SAM" id="Phobius"/>
    </source>
</evidence>
<accession>A0A9W6EWM9</accession>
<feature type="transmembrane region" description="Helical" evidence="1">
    <location>
        <begin position="218"/>
        <end position="239"/>
    </location>
</feature>
<evidence type="ECO:0000313" key="2">
    <source>
        <dbReference type="EMBL" id="GLB54142.1"/>
    </source>
</evidence>
<keyword evidence="1" id="KW-0472">Membrane</keyword>
<evidence type="ECO:0000313" key="3">
    <source>
        <dbReference type="Proteomes" id="UP001143545"/>
    </source>
</evidence>
<reference evidence="2" key="1">
    <citation type="submission" date="2022-07" db="EMBL/GenBank/DDBJ databases">
        <title>Taxonomy of Novel Oxalotrophic and Methylotrophic Bacteria.</title>
        <authorList>
            <person name="Sahin N."/>
            <person name="Tani A."/>
        </authorList>
    </citation>
    <scope>NUCLEOTIDE SEQUENCE</scope>
    <source>
        <strain evidence="2">AM327</strain>
    </source>
</reference>
<feature type="transmembrane region" description="Helical" evidence="1">
    <location>
        <begin position="155"/>
        <end position="176"/>
    </location>
</feature>
<keyword evidence="3" id="KW-1185">Reference proteome</keyword>